<evidence type="ECO:0000256" key="6">
    <source>
        <dbReference type="ARBA" id="ARBA00022519"/>
    </source>
</evidence>
<keyword evidence="8 11" id="KW-1133">Transmembrane helix</keyword>
<dbReference type="Pfam" id="PF07963">
    <property type="entry name" value="N_methyl"/>
    <property type="match status" value="1"/>
</dbReference>
<proteinExistence type="inferred from homology"/>
<evidence type="ECO:0000256" key="8">
    <source>
        <dbReference type="ARBA" id="ARBA00022989"/>
    </source>
</evidence>
<evidence type="ECO:0000256" key="2">
    <source>
        <dbReference type="ARBA" id="ARBA00009984"/>
    </source>
</evidence>
<evidence type="ECO:0000256" key="10">
    <source>
        <dbReference type="SAM" id="MobiDB-lite"/>
    </source>
</evidence>
<dbReference type="NCBIfam" id="TIGR02532">
    <property type="entry name" value="IV_pilin_GFxxxE"/>
    <property type="match status" value="1"/>
</dbReference>
<dbReference type="InterPro" id="IPR045584">
    <property type="entry name" value="Pilin-like"/>
</dbReference>
<dbReference type="InterPro" id="IPR012902">
    <property type="entry name" value="N_methyl_site"/>
</dbReference>
<dbReference type="InterPro" id="IPR010054">
    <property type="entry name" value="Type2_sec_GspG"/>
</dbReference>
<feature type="region of interest" description="Disordered" evidence="10">
    <location>
        <begin position="124"/>
        <end position="148"/>
    </location>
</feature>
<dbReference type="EMBL" id="UINC01110877">
    <property type="protein sequence ID" value="SVC78677.1"/>
    <property type="molecule type" value="Genomic_DNA"/>
</dbReference>
<evidence type="ECO:0000256" key="3">
    <source>
        <dbReference type="ARBA" id="ARBA00020042"/>
    </source>
</evidence>
<sequence>MNRRNRISTQAGFTLIELLLVVVIIGILAAIVVPNIIGGADDARLESARTQVKEFSNAMERYKMHCKTYPSTEEGLEALLIPSPSLNNPDNWKGPYMKAEIVPLDPWDYEFQYRYPSERGNTWPDIFSVGPDGQPDTEDDIYPHETID</sequence>
<dbReference type="NCBIfam" id="TIGR01710">
    <property type="entry name" value="typeII_sec_gspG"/>
    <property type="match status" value="1"/>
</dbReference>
<dbReference type="PROSITE" id="PS00409">
    <property type="entry name" value="PROKAR_NTER_METHYL"/>
    <property type="match status" value="1"/>
</dbReference>
<evidence type="ECO:0000256" key="7">
    <source>
        <dbReference type="ARBA" id="ARBA00022692"/>
    </source>
</evidence>
<dbReference type="PANTHER" id="PTHR30093">
    <property type="entry name" value="GENERAL SECRETION PATHWAY PROTEIN G"/>
    <property type="match status" value="1"/>
</dbReference>
<reference evidence="13" key="1">
    <citation type="submission" date="2018-05" db="EMBL/GenBank/DDBJ databases">
        <authorList>
            <person name="Lanie J.A."/>
            <person name="Ng W.-L."/>
            <person name="Kazmierczak K.M."/>
            <person name="Andrzejewski T.M."/>
            <person name="Davidsen T.M."/>
            <person name="Wayne K.J."/>
            <person name="Tettelin H."/>
            <person name="Glass J.I."/>
            <person name="Rusch D."/>
            <person name="Podicherti R."/>
            <person name="Tsui H.-C.T."/>
            <person name="Winkler M.E."/>
        </authorList>
    </citation>
    <scope>NUCLEOTIDE SEQUENCE</scope>
</reference>
<comment type="subcellular location">
    <subcellularLocation>
        <location evidence="1">Cell inner membrane</location>
        <topology evidence="1">Single-pass membrane protein</topology>
    </subcellularLocation>
</comment>
<dbReference type="AlphaFoldDB" id="A0A382Q0P8"/>
<dbReference type="SUPFAM" id="SSF54523">
    <property type="entry name" value="Pili subunits"/>
    <property type="match status" value="1"/>
</dbReference>
<feature type="domain" description="Type II secretion system protein GspG C-terminal" evidence="12">
    <location>
        <begin position="35"/>
        <end position="140"/>
    </location>
</feature>
<comment type="similarity">
    <text evidence="2">Belongs to the GSP G family.</text>
</comment>
<name>A0A382Q0P8_9ZZZZ</name>
<evidence type="ECO:0000259" key="12">
    <source>
        <dbReference type="Pfam" id="PF08334"/>
    </source>
</evidence>
<dbReference type="PRINTS" id="PR00813">
    <property type="entry name" value="BCTERIALGSPG"/>
</dbReference>
<dbReference type="GO" id="GO:0015628">
    <property type="term" value="P:protein secretion by the type II secretion system"/>
    <property type="evidence" value="ECO:0007669"/>
    <property type="project" value="InterPro"/>
</dbReference>
<dbReference type="InterPro" id="IPR000983">
    <property type="entry name" value="Bac_GSPG_pilin"/>
</dbReference>
<accession>A0A382Q0P8</accession>
<feature type="transmembrane region" description="Helical" evidence="11">
    <location>
        <begin position="12"/>
        <end position="37"/>
    </location>
</feature>
<evidence type="ECO:0000256" key="4">
    <source>
        <dbReference type="ARBA" id="ARBA00022475"/>
    </source>
</evidence>
<keyword evidence="6" id="KW-0997">Cell inner membrane</keyword>
<organism evidence="13">
    <name type="scientific">marine metagenome</name>
    <dbReference type="NCBI Taxonomy" id="408172"/>
    <lineage>
        <taxon>unclassified sequences</taxon>
        <taxon>metagenomes</taxon>
        <taxon>ecological metagenomes</taxon>
    </lineage>
</organism>
<keyword evidence="4" id="KW-1003">Cell membrane</keyword>
<protein>
    <recommendedName>
        <fullName evidence="3">Type II secretion system core protein G</fullName>
    </recommendedName>
</protein>
<evidence type="ECO:0000256" key="9">
    <source>
        <dbReference type="ARBA" id="ARBA00023136"/>
    </source>
</evidence>
<dbReference type="GO" id="GO:0015627">
    <property type="term" value="C:type II protein secretion system complex"/>
    <property type="evidence" value="ECO:0007669"/>
    <property type="project" value="InterPro"/>
</dbReference>
<keyword evidence="5" id="KW-0488">Methylation</keyword>
<evidence type="ECO:0000256" key="1">
    <source>
        <dbReference type="ARBA" id="ARBA00004377"/>
    </source>
</evidence>
<evidence type="ECO:0000313" key="13">
    <source>
        <dbReference type="EMBL" id="SVC78677.1"/>
    </source>
</evidence>
<dbReference type="Gene3D" id="3.30.700.10">
    <property type="entry name" value="Glycoprotein, Type 4 Pilin"/>
    <property type="match status" value="1"/>
</dbReference>
<evidence type="ECO:0000256" key="11">
    <source>
        <dbReference type="SAM" id="Phobius"/>
    </source>
</evidence>
<gene>
    <name evidence="13" type="ORF">METZ01_LOCUS331531</name>
</gene>
<keyword evidence="7 11" id="KW-0812">Transmembrane</keyword>
<dbReference type="PANTHER" id="PTHR30093:SF44">
    <property type="entry name" value="TYPE II SECRETION SYSTEM CORE PROTEIN G"/>
    <property type="match status" value="1"/>
</dbReference>
<dbReference type="InterPro" id="IPR013545">
    <property type="entry name" value="T2SS_protein-GspG_C"/>
</dbReference>
<dbReference type="Pfam" id="PF08334">
    <property type="entry name" value="T2SSG"/>
    <property type="match status" value="1"/>
</dbReference>
<evidence type="ECO:0000256" key="5">
    <source>
        <dbReference type="ARBA" id="ARBA00022481"/>
    </source>
</evidence>
<dbReference type="GO" id="GO:0005886">
    <property type="term" value="C:plasma membrane"/>
    <property type="evidence" value="ECO:0007669"/>
    <property type="project" value="UniProtKB-SubCell"/>
</dbReference>
<keyword evidence="9 11" id="KW-0472">Membrane</keyword>